<protein>
    <recommendedName>
        <fullName evidence="2">SMODS and SLOG-associating 2TM effector domain-containing protein</fullName>
    </recommendedName>
</protein>
<dbReference type="Pfam" id="PF18142">
    <property type="entry name" value="SLATT_fungal"/>
    <property type="match status" value="1"/>
</dbReference>
<organism evidence="3 4">
    <name type="scientific">Clonostachys chloroleuca</name>
    <dbReference type="NCBI Taxonomy" id="1926264"/>
    <lineage>
        <taxon>Eukaryota</taxon>
        <taxon>Fungi</taxon>
        <taxon>Dikarya</taxon>
        <taxon>Ascomycota</taxon>
        <taxon>Pezizomycotina</taxon>
        <taxon>Sordariomycetes</taxon>
        <taxon>Hypocreomycetidae</taxon>
        <taxon>Hypocreales</taxon>
        <taxon>Bionectriaceae</taxon>
        <taxon>Clonostachys</taxon>
    </lineage>
</organism>
<name>A0AA35Q2I7_9HYPO</name>
<dbReference type="Proteomes" id="UP001160390">
    <property type="component" value="Unassembled WGS sequence"/>
</dbReference>
<keyword evidence="1" id="KW-0472">Membrane</keyword>
<keyword evidence="4" id="KW-1185">Reference proteome</keyword>
<reference evidence="3" key="1">
    <citation type="submission" date="2023-01" db="EMBL/GenBank/DDBJ databases">
        <authorList>
            <person name="Piombo E."/>
        </authorList>
    </citation>
    <scope>NUCLEOTIDE SEQUENCE</scope>
</reference>
<proteinExistence type="predicted"/>
<feature type="transmembrane region" description="Helical" evidence="1">
    <location>
        <begin position="56"/>
        <end position="84"/>
    </location>
</feature>
<sequence>MDTVDPERAPTIIPSASSRSQLETYQLLVGDTNARESSNPNDESIYHTVLAKERKAAVVSVSTTTIFFLMIMPMAQIGLCFGLAIGAQLGLTNKQISILAGVNTGVAAAISILKGLGFPEKATLERQRLRKVAERIRLTTRKLKAGIDVDAVKEADEVHMLEDAARDDAQINFAGLRPPTKVSGTEEISFLNDAGVQQDPIATYGEESIRRLHEVRKEYDANSTFDRILPGGFKLPIL</sequence>
<evidence type="ECO:0000259" key="2">
    <source>
        <dbReference type="Pfam" id="PF18142"/>
    </source>
</evidence>
<dbReference type="EMBL" id="CABFNP030000930">
    <property type="protein sequence ID" value="CAI6089145.1"/>
    <property type="molecule type" value="Genomic_DNA"/>
</dbReference>
<keyword evidence="1" id="KW-1133">Transmembrane helix</keyword>
<gene>
    <name evidence="3" type="ORF">CCHLO57077_00019478</name>
</gene>
<evidence type="ECO:0000313" key="3">
    <source>
        <dbReference type="EMBL" id="CAI6089145.1"/>
    </source>
</evidence>
<dbReference type="NCBIfam" id="NF033635">
    <property type="entry name" value="SLATT_fungal"/>
    <property type="match status" value="1"/>
</dbReference>
<feature type="transmembrane region" description="Helical" evidence="1">
    <location>
        <begin position="96"/>
        <end position="118"/>
    </location>
</feature>
<dbReference type="AlphaFoldDB" id="A0AA35Q2I7"/>
<evidence type="ECO:0000256" key="1">
    <source>
        <dbReference type="SAM" id="Phobius"/>
    </source>
</evidence>
<accession>A0AA35Q2I7</accession>
<evidence type="ECO:0000313" key="4">
    <source>
        <dbReference type="Proteomes" id="UP001160390"/>
    </source>
</evidence>
<keyword evidence="1" id="KW-0812">Transmembrane</keyword>
<dbReference type="InterPro" id="IPR041622">
    <property type="entry name" value="SLATT_fungi"/>
</dbReference>
<feature type="domain" description="SMODS and SLOG-associating 2TM effector" evidence="2">
    <location>
        <begin position="54"/>
        <end position="162"/>
    </location>
</feature>
<comment type="caution">
    <text evidence="3">The sequence shown here is derived from an EMBL/GenBank/DDBJ whole genome shotgun (WGS) entry which is preliminary data.</text>
</comment>